<protein>
    <submittedName>
        <fullName evidence="1">Uncharacterized protein</fullName>
    </submittedName>
</protein>
<sequence>MSTIKFQVISLALSVSLVEIQDHQKFQNIYQNTQFEIKDDQITLFLIECKKMLTLQILDTTLITFYELSKLKVSMVEKPELI</sequence>
<accession>A0A3B0PJX7</accession>
<organism evidence="1 2">
    <name type="scientific">Mycoplasmoides gallisepticum</name>
    <name type="common">Mycoplasma gallisepticum</name>
    <dbReference type="NCBI Taxonomy" id="2096"/>
    <lineage>
        <taxon>Bacteria</taxon>
        <taxon>Bacillati</taxon>
        <taxon>Mycoplasmatota</taxon>
        <taxon>Mycoplasmoidales</taxon>
        <taxon>Mycoplasmoidaceae</taxon>
        <taxon>Mycoplasmoides</taxon>
    </lineage>
</organism>
<dbReference type="AlphaFoldDB" id="A0A3B0PJX7"/>
<proteinExistence type="predicted"/>
<dbReference type="EMBL" id="LS991952">
    <property type="protein sequence ID" value="SYV95105.1"/>
    <property type="molecule type" value="Genomic_DNA"/>
</dbReference>
<evidence type="ECO:0000313" key="2">
    <source>
        <dbReference type="Proteomes" id="UP000260136"/>
    </source>
</evidence>
<gene>
    <name evidence="1" type="ORF">NCTC10115_01238</name>
</gene>
<evidence type="ECO:0000313" key="1">
    <source>
        <dbReference type="EMBL" id="SYV95105.1"/>
    </source>
</evidence>
<dbReference type="Proteomes" id="UP000260136">
    <property type="component" value="Chromosome"/>
</dbReference>
<name>A0A3B0PJX7_MYCGL</name>
<reference evidence="2" key="1">
    <citation type="submission" date="2018-06" db="EMBL/GenBank/DDBJ databases">
        <authorList>
            <consortium name="Pathogen Informatics"/>
        </authorList>
    </citation>
    <scope>NUCLEOTIDE SEQUENCE [LARGE SCALE GENOMIC DNA]</scope>
    <source>
        <strain evidence="2">NCTC10115</strain>
    </source>
</reference>